<feature type="transmembrane region" description="Helical" evidence="7">
    <location>
        <begin position="201"/>
        <end position="219"/>
    </location>
</feature>
<dbReference type="InterPro" id="IPR036259">
    <property type="entry name" value="MFS_trans_sf"/>
</dbReference>
<dbReference type="SUPFAM" id="SSF103473">
    <property type="entry name" value="MFS general substrate transporter"/>
    <property type="match status" value="1"/>
</dbReference>
<keyword evidence="4 7" id="KW-0472">Membrane</keyword>
<dbReference type="Gene3D" id="1.20.1720.10">
    <property type="entry name" value="Multidrug resistance protein D"/>
    <property type="match status" value="1"/>
</dbReference>
<accession>A0A1G9HEN4</accession>
<dbReference type="STRING" id="417292.SAMN05421806_118152"/>
<dbReference type="Gene3D" id="1.20.1250.20">
    <property type="entry name" value="MFS general substrate transporter like domains"/>
    <property type="match status" value="1"/>
</dbReference>
<sequence length="515" mass="52224">MPTAAHTPAHRGKTTLAVVLLGLFTLPMAMSGTTVALPDIGADLDASGAALNWVVTGYFLAASSFMLVAGSLGDLFGRRRLFSLGALVYTAATVLSATSQNILLLDLARILVGVGAAGVMATGTALLASTFEGAARTKAFALGGTTASVGLSLGPTVSGAIVDGLGWRTTFLVFAAAGAVILLGSTALPDVRAEARPKVDKAGAVTFIAGLALTLFAITQGSKDGWLTPSTLLPLALGLGLLVSFVRIERRISARGGHPILDLALTRNRRFLAWPLGTFALGTGSTAVMVFLPTYLQGTSGYSAREAGLVLLFLSVPMAVLPQLGGRLVNRGLQARTLLLTSLLLIVSGNLWLGTVLHAGISTAALAAPVLLIGAGSGLSLGLVDAQALALVEPSRTGMASGFLTTVRGGTAAVMLTLFGTLLLALLTARTGSAEAAGRISSGVPQSPVQAGQFSEALRLGIWAVAGLVAVLAVVVWALSRPRPDSGPATNPAVTADLTKTDPAPPSKATTLQTR</sequence>
<dbReference type="PANTHER" id="PTHR42718:SF49">
    <property type="entry name" value="EXPORT PROTEIN"/>
    <property type="match status" value="1"/>
</dbReference>
<reference evidence="9 10" key="1">
    <citation type="submission" date="2016-10" db="EMBL/GenBank/DDBJ databases">
        <authorList>
            <person name="de Groot N.N."/>
        </authorList>
    </citation>
    <scope>NUCLEOTIDE SEQUENCE [LARGE SCALE GENOMIC DNA]</scope>
    <source>
        <strain evidence="9 10">CGMCC 4.5727</strain>
    </source>
</reference>
<feature type="transmembrane region" description="Helical" evidence="7">
    <location>
        <begin position="81"/>
        <end position="104"/>
    </location>
</feature>
<evidence type="ECO:0000256" key="7">
    <source>
        <dbReference type="SAM" id="Phobius"/>
    </source>
</evidence>
<dbReference type="RefSeq" id="WP_093616443.1">
    <property type="nucleotide sequence ID" value="NZ_FNFF01000018.1"/>
</dbReference>
<dbReference type="GO" id="GO:0005886">
    <property type="term" value="C:plasma membrane"/>
    <property type="evidence" value="ECO:0007669"/>
    <property type="project" value="UniProtKB-SubCell"/>
</dbReference>
<feature type="transmembrane region" description="Helical" evidence="7">
    <location>
        <begin position="110"/>
        <end position="128"/>
    </location>
</feature>
<evidence type="ECO:0000313" key="9">
    <source>
        <dbReference type="EMBL" id="SDL11322.1"/>
    </source>
</evidence>
<feature type="domain" description="Major facilitator superfamily (MFS) profile" evidence="8">
    <location>
        <begin position="15"/>
        <end position="485"/>
    </location>
</feature>
<dbReference type="GO" id="GO:0046677">
    <property type="term" value="P:response to antibiotic"/>
    <property type="evidence" value="ECO:0007669"/>
    <property type="project" value="UniProtKB-KW"/>
</dbReference>
<feature type="transmembrane region" description="Helical" evidence="7">
    <location>
        <begin position="271"/>
        <end position="295"/>
    </location>
</feature>
<feature type="transmembrane region" description="Helical" evidence="7">
    <location>
        <begin position="140"/>
        <end position="161"/>
    </location>
</feature>
<evidence type="ECO:0000256" key="2">
    <source>
        <dbReference type="ARBA" id="ARBA00022692"/>
    </source>
</evidence>
<feature type="transmembrane region" description="Helical" evidence="7">
    <location>
        <begin position="403"/>
        <end position="427"/>
    </location>
</feature>
<dbReference type="AlphaFoldDB" id="A0A1G9HEN4"/>
<evidence type="ECO:0000313" key="10">
    <source>
        <dbReference type="Proteomes" id="UP000199155"/>
    </source>
</evidence>
<evidence type="ECO:0000256" key="4">
    <source>
        <dbReference type="ARBA" id="ARBA00023136"/>
    </source>
</evidence>
<dbReference type="Proteomes" id="UP000199155">
    <property type="component" value="Unassembled WGS sequence"/>
</dbReference>
<proteinExistence type="predicted"/>
<feature type="transmembrane region" description="Helical" evidence="7">
    <location>
        <begin position="367"/>
        <end position="391"/>
    </location>
</feature>
<evidence type="ECO:0000256" key="5">
    <source>
        <dbReference type="ARBA" id="ARBA00023251"/>
    </source>
</evidence>
<organism evidence="9 10">
    <name type="scientific">Streptomyces indicus</name>
    <dbReference type="NCBI Taxonomy" id="417292"/>
    <lineage>
        <taxon>Bacteria</taxon>
        <taxon>Bacillati</taxon>
        <taxon>Actinomycetota</taxon>
        <taxon>Actinomycetes</taxon>
        <taxon>Kitasatosporales</taxon>
        <taxon>Streptomycetaceae</taxon>
        <taxon>Streptomyces</taxon>
    </lineage>
</organism>
<feature type="transmembrane region" description="Helical" evidence="7">
    <location>
        <begin position="231"/>
        <end position="250"/>
    </location>
</feature>
<name>A0A1G9HEN4_9ACTN</name>
<feature type="transmembrane region" description="Helical" evidence="7">
    <location>
        <begin position="307"/>
        <end position="326"/>
    </location>
</feature>
<evidence type="ECO:0000256" key="6">
    <source>
        <dbReference type="SAM" id="MobiDB-lite"/>
    </source>
</evidence>
<dbReference type="PROSITE" id="PS50850">
    <property type="entry name" value="MFS"/>
    <property type="match status" value="1"/>
</dbReference>
<evidence type="ECO:0000256" key="3">
    <source>
        <dbReference type="ARBA" id="ARBA00022989"/>
    </source>
</evidence>
<dbReference type="EMBL" id="FNFF01000018">
    <property type="protein sequence ID" value="SDL11322.1"/>
    <property type="molecule type" value="Genomic_DNA"/>
</dbReference>
<feature type="transmembrane region" description="Helical" evidence="7">
    <location>
        <begin position="338"/>
        <end position="361"/>
    </location>
</feature>
<keyword evidence="10" id="KW-1185">Reference proteome</keyword>
<dbReference type="CDD" id="cd17321">
    <property type="entry name" value="MFS_MMR_MDR_like"/>
    <property type="match status" value="1"/>
</dbReference>
<gene>
    <name evidence="9" type="ORF">SAMN05421806_118152</name>
</gene>
<dbReference type="GO" id="GO:0022857">
    <property type="term" value="F:transmembrane transporter activity"/>
    <property type="evidence" value="ECO:0007669"/>
    <property type="project" value="InterPro"/>
</dbReference>
<feature type="transmembrane region" description="Helical" evidence="7">
    <location>
        <begin position="46"/>
        <end position="69"/>
    </location>
</feature>
<dbReference type="InterPro" id="IPR011701">
    <property type="entry name" value="MFS"/>
</dbReference>
<feature type="transmembrane region" description="Helical" evidence="7">
    <location>
        <begin position="460"/>
        <end position="479"/>
    </location>
</feature>
<evidence type="ECO:0000256" key="1">
    <source>
        <dbReference type="ARBA" id="ARBA00004651"/>
    </source>
</evidence>
<evidence type="ECO:0000259" key="8">
    <source>
        <dbReference type="PROSITE" id="PS50850"/>
    </source>
</evidence>
<dbReference type="PANTHER" id="PTHR42718">
    <property type="entry name" value="MAJOR FACILITATOR SUPERFAMILY MULTIDRUG TRANSPORTER MFSC"/>
    <property type="match status" value="1"/>
</dbReference>
<feature type="region of interest" description="Disordered" evidence="6">
    <location>
        <begin position="483"/>
        <end position="515"/>
    </location>
</feature>
<dbReference type="OrthoDB" id="7375466at2"/>
<keyword evidence="2 7" id="KW-0812">Transmembrane</keyword>
<keyword evidence="3 7" id="KW-1133">Transmembrane helix</keyword>
<protein>
    <submittedName>
        <fullName evidence="9">Major Facilitator Superfamily protein</fullName>
    </submittedName>
</protein>
<comment type="subcellular location">
    <subcellularLocation>
        <location evidence="1">Cell membrane</location>
        <topology evidence="1">Multi-pass membrane protein</topology>
    </subcellularLocation>
</comment>
<keyword evidence="5" id="KW-0046">Antibiotic resistance</keyword>
<dbReference type="InterPro" id="IPR020846">
    <property type="entry name" value="MFS_dom"/>
</dbReference>
<dbReference type="Pfam" id="PF07690">
    <property type="entry name" value="MFS_1"/>
    <property type="match status" value="1"/>
</dbReference>
<feature type="transmembrane region" description="Helical" evidence="7">
    <location>
        <begin position="167"/>
        <end position="189"/>
    </location>
</feature>